<proteinExistence type="predicted"/>
<dbReference type="EMBL" id="JBHULE010000001">
    <property type="protein sequence ID" value="MFD2561041.1"/>
    <property type="molecule type" value="Genomic_DNA"/>
</dbReference>
<dbReference type="InterPro" id="IPR008964">
    <property type="entry name" value="Invasin/intimin_cell_adhesion"/>
</dbReference>
<gene>
    <name evidence="1" type="ORF">ACFSR1_00065</name>
</gene>
<keyword evidence="1" id="KW-0378">Hydrolase</keyword>
<reference evidence="2" key="1">
    <citation type="journal article" date="2019" name="Int. J. Syst. Evol. Microbiol.">
        <title>The Global Catalogue of Microorganisms (GCM) 10K type strain sequencing project: providing services to taxonomists for standard genome sequencing and annotation.</title>
        <authorList>
            <consortium name="The Broad Institute Genomics Platform"/>
            <consortium name="The Broad Institute Genome Sequencing Center for Infectious Disease"/>
            <person name="Wu L."/>
            <person name="Ma J."/>
        </authorList>
    </citation>
    <scope>NUCLEOTIDE SEQUENCE [LARGE SCALE GENOMIC DNA]</scope>
    <source>
        <strain evidence="2">KCTC 52274</strain>
    </source>
</reference>
<protein>
    <submittedName>
        <fullName evidence="1">Glycosyl hydrolase family 16</fullName>
    </submittedName>
</protein>
<evidence type="ECO:0000313" key="2">
    <source>
        <dbReference type="Proteomes" id="UP001597319"/>
    </source>
</evidence>
<name>A0ABW5LAA4_9FLAO</name>
<sequence>MKNRKHINLKTIFSLTLVLGLLFSCERDLSDEAVFATFPNTADIFTDSPVSLTDEFFISFDPAFGANPEAFGTDDDVAFAGNSSIRIDVPAANDPNGSFVGGIFLDRGEGRDLTGYTALSFWAKGSITANIGLVGFGTDFDENKFAVERSNIQLSTDWRKYIVPIPDPSKLVQEKGMFIFSAGGLDVVDSVPNGNEIGFTFWIDELKFENLGTIAQLRPSIFAGEDLTEQGFVGSTRSITDLEATFNAPTGEDITVGAAPRYFDFSSSDTDVAFVDELGLIQIVGEGTTTITGQLNGVLAKGSLNLEVLGTFVGADTPPIRDPADVISIFSDAYNSVTNLNLAVFNNDDIQIQTQNFNGDQIVTYENLIFVGLGWDGTNDVSAMTHLHVDVQLVSSTSPALTVELIDFGANNSEGGGDDTGGGFVVASSELTEGAWVGVDIPINAFTQATGGGFSGSPNLNNIARVVLVSNGSSFIVDNIYFYRE</sequence>
<dbReference type="PROSITE" id="PS51257">
    <property type="entry name" value="PROKAR_LIPOPROTEIN"/>
    <property type="match status" value="1"/>
</dbReference>
<evidence type="ECO:0000313" key="1">
    <source>
        <dbReference type="EMBL" id="MFD2561041.1"/>
    </source>
</evidence>
<dbReference type="Proteomes" id="UP001597319">
    <property type="component" value="Unassembled WGS sequence"/>
</dbReference>
<keyword evidence="2" id="KW-1185">Reference proteome</keyword>
<dbReference type="Gene3D" id="2.60.120.430">
    <property type="entry name" value="Galactose-binding lectin"/>
    <property type="match status" value="2"/>
</dbReference>
<comment type="caution">
    <text evidence="1">The sequence shown here is derived from an EMBL/GenBank/DDBJ whole genome shotgun (WGS) entry which is preliminary data.</text>
</comment>
<dbReference type="RefSeq" id="WP_378288397.1">
    <property type="nucleotide sequence ID" value="NZ_JBHULE010000001.1"/>
</dbReference>
<organism evidence="1 2">
    <name type="scientific">Aquimarina rubra</name>
    <dbReference type="NCBI Taxonomy" id="1920033"/>
    <lineage>
        <taxon>Bacteria</taxon>
        <taxon>Pseudomonadati</taxon>
        <taxon>Bacteroidota</taxon>
        <taxon>Flavobacteriia</taxon>
        <taxon>Flavobacteriales</taxon>
        <taxon>Flavobacteriaceae</taxon>
        <taxon>Aquimarina</taxon>
    </lineage>
</organism>
<accession>A0ABW5LAA4</accession>
<dbReference type="Gene3D" id="2.60.40.1080">
    <property type="match status" value="1"/>
</dbReference>
<dbReference type="GO" id="GO:0016787">
    <property type="term" value="F:hydrolase activity"/>
    <property type="evidence" value="ECO:0007669"/>
    <property type="project" value="UniProtKB-KW"/>
</dbReference>
<dbReference type="SUPFAM" id="SSF49373">
    <property type="entry name" value="Invasin/intimin cell-adhesion fragments"/>
    <property type="match status" value="1"/>
</dbReference>
<dbReference type="SUPFAM" id="SSF49785">
    <property type="entry name" value="Galactose-binding domain-like"/>
    <property type="match status" value="1"/>
</dbReference>
<dbReference type="InterPro" id="IPR008979">
    <property type="entry name" value="Galactose-bd-like_sf"/>
</dbReference>